<proteinExistence type="predicted"/>
<dbReference type="Proteomes" id="UP000634136">
    <property type="component" value="Unassembled WGS sequence"/>
</dbReference>
<name>A0A835CBS3_9FABA</name>
<accession>A0A835CBS3</accession>
<comment type="caution">
    <text evidence="1">The sequence shown here is derived from an EMBL/GenBank/DDBJ whole genome shotgun (WGS) entry which is preliminary data.</text>
</comment>
<evidence type="ECO:0000313" key="2">
    <source>
        <dbReference type="Proteomes" id="UP000634136"/>
    </source>
</evidence>
<sequence length="221" mass="24971">MSHALVKRKSSEETQITESRMTRVKLFDGPEAKTRFENNFKERHGASAREINLELFYKEGFKFFEMFKFNVRLRCSGVHHPDPRKELNKRFLSEVLQVPNSGICLDLDDDTITESYSKAHLTKGKGKSTEKTVVLSDLEEEEASSHTEKEAPLSEEIVPKAQEKYSPLNLSEILDAINATNGLLTSIQLLLQKQITMASIAAATKSPIPPLRPKPQIEDVD</sequence>
<gene>
    <name evidence="1" type="ORF">G2W53_010569</name>
</gene>
<organism evidence="1 2">
    <name type="scientific">Senna tora</name>
    <dbReference type="NCBI Taxonomy" id="362788"/>
    <lineage>
        <taxon>Eukaryota</taxon>
        <taxon>Viridiplantae</taxon>
        <taxon>Streptophyta</taxon>
        <taxon>Embryophyta</taxon>
        <taxon>Tracheophyta</taxon>
        <taxon>Spermatophyta</taxon>
        <taxon>Magnoliopsida</taxon>
        <taxon>eudicotyledons</taxon>
        <taxon>Gunneridae</taxon>
        <taxon>Pentapetalae</taxon>
        <taxon>rosids</taxon>
        <taxon>fabids</taxon>
        <taxon>Fabales</taxon>
        <taxon>Fabaceae</taxon>
        <taxon>Caesalpinioideae</taxon>
        <taxon>Cassia clade</taxon>
        <taxon>Senna</taxon>
    </lineage>
</organism>
<reference evidence="1" key="1">
    <citation type="submission" date="2020-09" db="EMBL/GenBank/DDBJ databases">
        <title>Genome-Enabled Discovery of Anthraquinone Biosynthesis in Senna tora.</title>
        <authorList>
            <person name="Kang S.-H."/>
            <person name="Pandey R.P."/>
            <person name="Lee C.-M."/>
            <person name="Sim J.-S."/>
            <person name="Jeong J.-T."/>
            <person name="Choi B.-S."/>
            <person name="Jung M."/>
            <person name="Ginzburg D."/>
            <person name="Zhao K."/>
            <person name="Won S.Y."/>
            <person name="Oh T.-J."/>
            <person name="Yu Y."/>
            <person name="Kim N.-H."/>
            <person name="Lee O.R."/>
            <person name="Lee T.-H."/>
            <person name="Bashyal P."/>
            <person name="Kim T.-S."/>
            <person name="Lee W.-H."/>
            <person name="Kawkins C."/>
            <person name="Kim C.-K."/>
            <person name="Kim J.S."/>
            <person name="Ahn B.O."/>
            <person name="Rhee S.Y."/>
            <person name="Sohng J.K."/>
        </authorList>
    </citation>
    <scope>NUCLEOTIDE SEQUENCE</scope>
    <source>
        <tissue evidence="1">Leaf</tissue>
    </source>
</reference>
<protein>
    <submittedName>
        <fullName evidence="1">Uncharacterized protein</fullName>
    </submittedName>
</protein>
<dbReference type="EMBL" id="JAAIUW010000004">
    <property type="protein sequence ID" value="KAF7835710.1"/>
    <property type="molecule type" value="Genomic_DNA"/>
</dbReference>
<dbReference type="OrthoDB" id="848707at2759"/>
<keyword evidence="2" id="KW-1185">Reference proteome</keyword>
<evidence type="ECO:0000313" key="1">
    <source>
        <dbReference type="EMBL" id="KAF7835710.1"/>
    </source>
</evidence>
<dbReference type="AlphaFoldDB" id="A0A835CBS3"/>